<feature type="transmembrane region" description="Helical" evidence="1">
    <location>
        <begin position="76"/>
        <end position="94"/>
    </location>
</feature>
<dbReference type="InterPro" id="IPR007820">
    <property type="entry name" value="AbrB_fam"/>
</dbReference>
<dbReference type="GO" id="GO:0016020">
    <property type="term" value="C:membrane"/>
    <property type="evidence" value="ECO:0007669"/>
    <property type="project" value="InterPro"/>
</dbReference>
<accession>A0A919YP86</accession>
<proteinExistence type="predicted"/>
<protein>
    <submittedName>
        <fullName evidence="2">Monooxygenase</fullName>
    </submittedName>
</protein>
<keyword evidence="2" id="KW-0503">Monooxygenase</keyword>
<feature type="transmembrane region" description="Helical" evidence="1">
    <location>
        <begin position="337"/>
        <end position="358"/>
    </location>
</feature>
<dbReference type="PIRSF" id="PIRSF038991">
    <property type="entry name" value="Protein_AbrB"/>
    <property type="match status" value="1"/>
</dbReference>
<evidence type="ECO:0000256" key="1">
    <source>
        <dbReference type="SAM" id="Phobius"/>
    </source>
</evidence>
<gene>
    <name evidence="2" type="ORF">J40TS1_13910</name>
</gene>
<organism evidence="2 3">
    <name type="scientific">Paenibacillus montaniterrae</name>
    <dbReference type="NCBI Taxonomy" id="429341"/>
    <lineage>
        <taxon>Bacteria</taxon>
        <taxon>Bacillati</taxon>
        <taxon>Bacillota</taxon>
        <taxon>Bacilli</taxon>
        <taxon>Bacillales</taxon>
        <taxon>Paenibacillaceae</taxon>
        <taxon>Paenibacillus</taxon>
    </lineage>
</organism>
<dbReference type="RefSeq" id="WP_213514026.1">
    <property type="nucleotide sequence ID" value="NZ_BOSE01000002.1"/>
</dbReference>
<dbReference type="Proteomes" id="UP000683139">
    <property type="component" value="Unassembled WGS sequence"/>
</dbReference>
<evidence type="ECO:0000313" key="2">
    <source>
        <dbReference type="EMBL" id="GIP15749.1"/>
    </source>
</evidence>
<feature type="transmembrane region" description="Helical" evidence="1">
    <location>
        <begin position="193"/>
        <end position="212"/>
    </location>
</feature>
<feature type="transmembrane region" description="Helical" evidence="1">
    <location>
        <begin position="160"/>
        <end position="181"/>
    </location>
</feature>
<dbReference type="InterPro" id="IPR017516">
    <property type="entry name" value="AbrB_dup"/>
</dbReference>
<comment type="caution">
    <text evidence="2">The sequence shown here is derived from an EMBL/GenBank/DDBJ whole genome shotgun (WGS) entry which is preliminary data.</text>
</comment>
<dbReference type="GO" id="GO:0010468">
    <property type="term" value="P:regulation of gene expression"/>
    <property type="evidence" value="ECO:0007669"/>
    <property type="project" value="InterPro"/>
</dbReference>
<feature type="transmembrane region" description="Helical" evidence="1">
    <location>
        <begin position="274"/>
        <end position="295"/>
    </location>
</feature>
<keyword evidence="1" id="KW-0472">Membrane</keyword>
<name>A0A919YP86_9BACL</name>
<feature type="transmembrane region" description="Helical" evidence="1">
    <location>
        <begin position="307"/>
        <end position="325"/>
    </location>
</feature>
<dbReference type="PANTHER" id="PTHR38457">
    <property type="entry name" value="REGULATOR ABRB-RELATED"/>
    <property type="match status" value="1"/>
</dbReference>
<dbReference type="Pfam" id="PF05145">
    <property type="entry name" value="AbrB"/>
    <property type="match status" value="1"/>
</dbReference>
<keyword evidence="1" id="KW-0812">Transmembrane</keyword>
<keyword evidence="3" id="KW-1185">Reference proteome</keyword>
<keyword evidence="2" id="KW-0560">Oxidoreductase</keyword>
<sequence>MVLSWYTEKKQTVNSKEVTSQLYSTLKVLASASLGVLLFSLLHLPMPWLLGPIFSVMLSQLTISTSWSWPKPFRNIALIILGAAIGSSFTLSAFANMGHYLLYMLLLNVILLLFCILLALITMKLTGMAFMTALTASIPGGLSQSVAFAEEHKGIELGSVTYFQIIRVLSIVSIVPFIVSGKLNVAPVEIEATPLWLLAVYLLLAYGAAVIGEKLKFPVAYFLAPVLVGIAVNVAGIQPIAVPDSLLHAAQLAIGAYIGLMLKPDMIKLPWKVVVTGLTSSIILLAFSYCCAMLLSRMLGLDIVTSFLSTAAGGMDQMSLIAAALKVDATVVTIFQMFRLLFIYFVVFPLLQWLAGFFSRKEELNIQR</sequence>
<reference evidence="2" key="1">
    <citation type="submission" date="2021-03" db="EMBL/GenBank/DDBJ databases">
        <title>Antimicrobial resistance genes in bacteria isolated from Japanese honey, and their potential for conferring macrolide and lincosamide resistance in the American foulbrood pathogen Paenibacillus larvae.</title>
        <authorList>
            <person name="Okamoto M."/>
            <person name="Kumagai M."/>
            <person name="Kanamori H."/>
            <person name="Takamatsu D."/>
        </authorList>
    </citation>
    <scope>NUCLEOTIDE SEQUENCE</scope>
    <source>
        <strain evidence="2">J40TS1</strain>
    </source>
</reference>
<keyword evidence="1" id="KW-1133">Transmembrane helix</keyword>
<dbReference type="GO" id="GO:0004497">
    <property type="term" value="F:monooxygenase activity"/>
    <property type="evidence" value="ECO:0007669"/>
    <property type="project" value="UniProtKB-KW"/>
</dbReference>
<evidence type="ECO:0000313" key="3">
    <source>
        <dbReference type="Proteomes" id="UP000683139"/>
    </source>
</evidence>
<dbReference type="EMBL" id="BOSE01000002">
    <property type="protein sequence ID" value="GIP15749.1"/>
    <property type="molecule type" value="Genomic_DNA"/>
</dbReference>
<feature type="transmembrane region" description="Helical" evidence="1">
    <location>
        <begin position="219"/>
        <end position="240"/>
    </location>
</feature>
<dbReference type="AlphaFoldDB" id="A0A919YP86"/>
<dbReference type="NCBIfam" id="TIGR03082">
    <property type="entry name" value="Gneg_AbrB_dup"/>
    <property type="match status" value="2"/>
</dbReference>
<dbReference type="PANTHER" id="PTHR38457:SF1">
    <property type="entry name" value="REGULATOR ABRB-RELATED"/>
    <property type="match status" value="1"/>
</dbReference>
<feature type="transmembrane region" description="Helical" evidence="1">
    <location>
        <begin position="100"/>
        <end position="121"/>
    </location>
</feature>